<organism evidence="6 7">
    <name type="scientific">Ooceraea biroi</name>
    <name type="common">Clonal raider ant</name>
    <name type="synonym">Cerapachys biroi</name>
    <dbReference type="NCBI Taxonomy" id="2015173"/>
    <lineage>
        <taxon>Eukaryota</taxon>
        <taxon>Metazoa</taxon>
        <taxon>Ecdysozoa</taxon>
        <taxon>Arthropoda</taxon>
        <taxon>Hexapoda</taxon>
        <taxon>Insecta</taxon>
        <taxon>Pterygota</taxon>
        <taxon>Neoptera</taxon>
        <taxon>Endopterygota</taxon>
        <taxon>Hymenoptera</taxon>
        <taxon>Apocrita</taxon>
        <taxon>Aculeata</taxon>
        <taxon>Formicoidea</taxon>
        <taxon>Formicidae</taxon>
        <taxon>Dorylinae</taxon>
        <taxon>Ooceraea</taxon>
    </lineage>
</organism>
<comment type="catalytic activity">
    <reaction evidence="5">
        <text>glucuronate acceptor + UDP-alpha-D-glucuronate = acceptor beta-D-glucuronoside + UDP + H(+)</text>
        <dbReference type="Rhea" id="RHEA:21032"/>
        <dbReference type="ChEBI" id="CHEBI:15378"/>
        <dbReference type="ChEBI" id="CHEBI:58052"/>
        <dbReference type="ChEBI" id="CHEBI:58223"/>
        <dbReference type="ChEBI" id="CHEBI:132367"/>
        <dbReference type="ChEBI" id="CHEBI:132368"/>
        <dbReference type="EC" id="2.4.1.17"/>
    </reaction>
</comment>
<dbReference type="PANTHER" id="PTHR48043:SF114">
    <property type="entry name" value="IP04436P-RELATED"/>
    <property type="match status" value="1"/>
</dbReference>
<proteinExistence type="inferred from homology"/>
<comment type="subcellular location">
    <subcellularLocation>
        <location evidence="5">Membrane</location>
        <topology evidence="5">Single-pass membrane protein</topology>
    </subcellularLocation>
</comment>
<dbReference type="InterPro" id="IPR035595">
    <property type="entry name" value="UDP_glycos_trans_CS"/>
</dbReference>
<dbReference type="InterPro" id="IPR050271">
    <property type="entry name" value="UDP-glycosyltransferase"/>
</dbReference>
<keyword evidence="5" id="KW-0472">Membrane</keyword>
<evidence type="ECO:0000313" key="7">
    <source>
        <dbReference type="Proteomes" id="UP000053097"/>
    </source>
</evidence>
<comment type="similarity">
    <text evidence="1 4">Belongs to the UDP-glycosyltransferase family.</text>
</comment>
<keyword evidence="2 4" id="KW-0328">Glycosyltransferase</keyword>
<keyword evidence="7" id="KW-1185">Reference proteome</keyword>
<dbReference type="FunFam" id="3.40.50.2000:FF:000050">
    <property type="entry name" value="UDP-glucuronosyltransferase"/>
    <property type="match status" value="1"/>
</dbReference>
<sequence length="500" mass="57165">MFQPLLEELARRGHRVTVISYFPRSESAKAKKPLPTYKDINLRTPDVDVVNVIDLKLVKHGFYSAFLDLIMLQRFATTSCETALLRNAAVAELIRSNETFDVMITESFNTDCFLSFAYRFNVPYLTMSSHQTMPWVNGNMGNVDNPSYIMTIFSGYDEPMNFYSRMSNTLAWLLCNMAYEYWYRPIDQAVADKAFGLDLPKLRTLAEQSQALLVNTHASIHGNRPQLSNVVEVGGLHISPKINPLPKDIAEFLDNAHEGVLYFSLGSMIKLTTMPKEKMNAIVNVISSLPHKVLWKWESDRLPYKMNNVMAKKWLPQFDVLNHPNVKCYFGHGGLLGLSEAVYAGVPMVLLPMYGDQFHNSYSVKARGVAEVLAYNDLQDEQFLRRALNEIFNNASYRENARKLARAYRDRPSSPLETAVWWTEYIARGNSGSYLRSKGMDLPWYQRHLIDVVLVLIIVSAVLIYILFRFFLIKLLLSLLRAVKGKPGSEAKDKDKRKED</sequence>
<evidence type="ECO:0000256" key="3">
    <source>
        <dbReference type="ARBA" id="ARBA00022679"/>
    </source>
</evidence>
<dbReference type="EC" id="2.4.1.17" evidence="5"/>
<feature type="transmembrane region" description="Helical" evidence="5">
    <location>
        <begin position="452"/>
        <end position="477"/>
    </location>
</feature>
<gene>
    <name evidence="6" type="ORF">X777_08332</name>
</gene>
<dbReference type="Pfam" id="PF00201">
    <property type="entry name" value="UDPGT"/>
    <property type="match status" value="1"/>
</dbReference>
<dbReference type="OMA" id="WLPQFDV"/>
<protein>
    <recommendedName>
        <fullName evidence="5">UDP-glucuronosyltransferase</fullName>
        <ecNumber evidence="5">2.4.1.17</ecNumber>
    </recommendedName>
</protein>
<evidence type="ECO:0000313" key="6">
    <source>
        <dbReference type="EMBL" id="EZA61120.1"/>
    </source>
</evidence>
<evidence type="ECO:0000256" key="5">
    <source>
        <dbReference type="RuleBase" id="RU362059"/>
    </source>
</evidence>
<dbReference type="InterPro" id="IPR002213">
    <property type="entry name" value="UDP_glucos_trans"/>
</dbReference>
<evidence type="ECO:0000256" key="4">
    <source>
        <dbReference type="RuleBase" id="RU003718"/>
    </source>
</evidence>
<dbReference type="Proteomes" id="UP000053097">
    <property type="component" value="Unassembled WGS sequence"/>
</dbReference>
<dbReference type="EMBL" id="KK107063">
    <property type="protein sequence ID" value="EZA61120.1"/>
    <property type="molecule type" value="Genomic_DNA"/>
</dbReference>
<dbReference type="PROSITE" id="PS00375">
    <property type="entry name" value="UDPGT"/>
    <property type="match status" value="1"/>
</dbReference>
<keyword evidence="5" id="KW-1133">Transmembrane helix</keyword>
<dbReference type="GO" id="GO:0016020">
    <property type="term" value="C:membrane"/>
    <property type="evidence" value="ECO:0007669"/>
    <property type="project" value="UniProtKB-SubCell"/>
</dbReference>
<dbReference type="GO" id="GO:0015020">
    <property type="term" value="F:glucuronosyltransferase activity"/>
    <property type="evidence" value="ECO:0007669"/>
    <property type="project" value="UniProtKB-EC"/>
</dbReference>
<evidence type="ECO:0000256" key="2">
    <source>
        <dbReference type="ARBA" id="ARBA00022676"/>
    </source>
</evidence>
<dbReference type="SUPFAM" id="SSF53756">
    <property type="entry name" value="UDP-Glycosyltransferase/glycogen phosphorylase"/>
    <property type="match status" value="1"/>
</dbReference>
<dbReference type="Gene3D" id="3.40.50.2000">
    <property type="entry name" value="Glycogen Phosphorylase B"/>
    <property type="match status" value="1"/>
</dbReference>
<accession>A0A026WYL1</accession>
<dbReference type="CDD" id="cd03784">
    <property type="entry name" value="GT1_Gtf-like"/>
    <property type="match status" value="1"/>
</dbReference>
<dbReference type="OrthoDB" id="5835829at2759"/>
<reference evidence="6 7" key="1">
    <citation type="journal article" date="2014" name="Curr. Biol.">
        <title>The genome of the clonal raider ant Cerapachys biroi.</title>
        <authorList>
            <person name="Oxley P.R."/>
            <person name="Ji L."/>
            <person name="Fetter-Pruneda I."/>
            <person name="McKenzie S.K."/>
            <person name="Li C."/>
            <person name="Hu H."/>
            <person name="Zhang G."/>
            <person name="Kronauer D.J."/>
        </authorList>
    </citation>
    <scope>NUCLEOTIDE SEQUENCE [LARGE SCALE GENOMIC DNA]</scope>
</reference>
<evidence type="ECO:0000256" key="1">
    <source>
        <dbReference type="ARBA" id="ARBA00009995"/>
    </source>
</evidence>
<dbReference type="PANTHER" id="PTHR48043">
    <property type="entry name" value="EG:EG0003.4 PROTEIN-RELATED"/>
    <property type="match status" value="1"/>
</dbReference>
<dbReference type="STRING" id="2015173.A0A026WYL1"/>
<dbReference type="AlphaFoldDB" id="A0A026WYL1"/>
<name>A0A026WYL1_OOCBI</name>
<keyword evidence="3 4" id="KW-0808">Transferase</keyword>
<keyword evidence="5" id="KW-0812">Transmembrane</keyword>